<reference evidence="4" key="1">
    <citation type="submission" date="2016-06" db="EMBL/GenBank/DDBJ databases">
        <authorList>
            <person name="Varghese N."/>
            <person name="Submissions Spin"/>
        </authorList>
    </citation>
    <scope>NUCLEOTIDE SEQUENCE [LARGE SCALE GENOMIC DNA]</scope>
    <source>
        <strain evidence="4">DSM 43817</strain>
    </source>
</reference>
<dbReference type="AlphaFoldDB" id="A0A1C6THQ6"/>
<keyword evidence="1" id="KW-0479">Metal-binding</keyword>
<dbReference type="EMBL" id="FMHW01000002">
    <property type="protein sequence ID" value="SCL41264.1"/>
    <property type="molecule type" value="Genomic_DNA"/>
</dbReference>
<evidence type="ECO:0000256" key="1">
    <source>
        <dbReference type="ARBA" id="ARBA00022723"/>
    </source>
</evidence>
<dbReference type="PANTHER" id="PTHR33542">
    <property type="entry name" value="SIROHYDROCHLORIN FERROCHELATASE, CHLOROPLASTIC"/>
    <property type="match status" value="1"/>
</dbReference>
<dbReference type="Pfam" id="PF01903">
    <property type="entry name" value="CbiX"/>
    <property type="match status" value="2"/>
</dbReference>
<keyword evidence="2" id="KW-0456">Lyase</keyword>
<sequence>MPAPASPVLVPGRLPAFRGPVSGADPVVLVAHGSRDPRAAAATRALARAVAAARPGTVVLPSWLDHTAPTPAEVLCGLAEAGHARAVLVPLLLTAAYHRRVDIPAAVAEAGAVGRAMAVRVTDVLGPVGERVDPLLLAGLRQRLAEAEPGRFDALVLAAAGTRDPGARASVGRVAAALGASYGVPCRVAYASAAAPTTGTAVARFRADGARRVAVSAYFLAPGLFHDAVTTAAREASAVAVSAPLTDTPDLAHLILRRLHAFSG</sequence>
<organism evidence="3 4">
    <name type="scientific">Micromonospora pallida</name>
    <dbReference type="NCBI Taxonomy" id="145854"/>
    <lineage>
        <taxon>Bacteria</taxon>
        <taxon>Bacillati</taxon>
        <taxon>Actinomycetota</taxon>
        <taxon>Actinomycetes</taxon>
        <taxon>Micromonosporales</taxon>
        <taxon>Micromonosporaceae</taxon>
        <taxon>Micromonospora</taxon>
    </lineage>
</organism>
<gene>
    <name evidence="3" type="ORF">GA0074692_6228</name>
</gene>
<proteinExistence type="predicted"/>
<keyword evidence="4" id="KW-1185">Reference proteome</keyword>
<dbReference type="CDD" id="cd03416">
    <property type="entry name" value="CbiX_SirB_N"/>
    <property type="match status" value="1"/>
</dbReference>
<dbReference type="SUPFAM" id="SSF53800">
    <property type="entry name" value="Chelatase"/>
    <property type="match status" value="1"/>
</dbReference>
<dbReference type="STRING" id="145854.GA0074692_6228"/>
<evidence type="ECO:0000313" key="4">
    <source>
        <dbReference type="Proteomes" id="UP000198959"/>
    </source>
</evidence>
<protein>
    <submittedName>
        <fullName evidence="3">Sirohydrochlorin ferrochelatase</fullName>
    </submittedName>
</protein>
<dbReference type="Proteomes" id="UP000198959">
    <property type="component" value="Unassembled WGS sequence"/>
</dbReference>
<dbReference type="InterPro" id="IPR002762">
    <property type="entry name" value="CbiX-like"/>
</dbReference>
<dbReference type="GO" id="GO:0046872">
    <property type="term" value="F:metal ion binding"/>
    <property type="evidence" value="ECO:0007669"/>
    <property type="project" value="UniProtKB-KW"/>
</dbReference>
<dbReference type="Gene3D" id="3.40.50.1400">
    <property type="match status" value="2"/>
</dbReference>
<dbReference type="InterPro" id="IPR050963">
    <property type="entry name" value="Sirohydro_Cobaltochel/CbiX"/>
</dbReference>
<dbReference type="PANTHER" id="PTHR33542:SF5">
    <property type="entry name" value="FERROCHELATASE CHE1"/>
    <property type="match status" value="1"/>
</dbReference>
<evidence type="ECO:0000313" key="3">
    <source>
        <dbReference type="EMBL" id="SCL41264.1"/>
    </source>
</evidence>
<evidence type="ECO:0000256" key="2">
    <source>
        <dbReference type="ARBA" id="ARBA00023239"/>
    </source>
</evidence>
<accession>A0A1C6THQ6</accession>
<dbReference type="GO" id="GO:0016829">
    <property type="term" value="F:lyase activity"/>
    <property type="evidence" value="ECO:0007669"/>
    <property type="project" value="UniProtKB-KW"/>
</dbReference>
<name>A0A1C6THQ6_9ACTN</name>